<dbReference type="InterPro" id="IPR018366">
    <property type="entry name" value="CBM2_CS"/>
</dbReference>
<accession>A0A3A9W8A1</accession>
<keyword evidence="3 11" id="KW-0136">Cellulose degradation</keyword>
<dbReference type="PIRSF" id="PIRSF001100">
    <property type="entry name" value="Beta_cellobiohydrolase"/>
    <property type="match status" value="1"/>
</dbReference>
<evidence type="ECO:0000256" key="3">
    <source>
        <dbReference type="ARBA" id="ARBA00023001"/>
    </source>
</evidence>
<dbReference type="PRINTS" id="PR00733">
    <property type="entry name" value="GLHYDRLASE6"/>
</dbReference>
<evidence type="ECO:0000313" key="14">
    <source>
        <dbReference type="EMBL" id="RKN08922.1"/>
    </source>
</evidence>
<evidence type="ECO:0000313" key="17">
    <source>
        <dbReference type="Proteomes" id="UP000275024"/>
    </source>
</evidence>
<dbReference type="PANTHER" id="PTHR34876">
    <property type="match status" value="1"/>
</dbReference>
<dbReference type="GO" id="GO:0004553">
    <property type="term" value="F:hydrolase activity, hydrolyzing O-glycosyl compounds"/>
    <property type="evidence" value="ECO:0007669"/>
    <property type="project" value="InterPro"/>
</dbReference>
<keyword evidence="1 11" id="KW-0732">Signal</keyword>
<reference evidence="16 17" key="1">
    <citation type="submission" date="2018-09" db="EMBL/GenBank/DDBJ databases">
        <title>Streptomyces sp. nov. DS1-2, an endophytic actinomycete isolated from roots of Dendrobium scabrilingue.</title>
        <authorList>
            <person name="Kuncharoen N."/>
            <person name="Kudo T."/>
            <person name="Ohkuma M."/>
            <person name="Yuki M."/>
            <person name="Tanasupawat S."/>
        </authorList>
    </citation>
    <scope>NUCLEOTIDE SEQUENCE [LARGE SCALE GENOMIC DNA]</scope>
    <source>
        <strain evidence="14 17">AZ1-7</strain>
        <strain evidence="15 16">DS1-2</strain>
    </source>
</reference>
<name>A0A3A9W8A1_9ACTN</name>
<dbReference type="OrthoDB" id="309899at2"/>
<feature type="binding site" evidence="9">
    <location>
        <position position="201"/>
    </location>
    <ligand>
        <name>substrate</name>
    </ligand>
</feature>
<feature type="binding site" evidence="9">
    <location>
        <position position="199"/>
    </location>
    <ligand>
        <name>substrate</name>
    </ligand>
</feature>
<comment type="similarity">
    <text evidence="11">Belongs to the glycosyl hydrolase family 6.</text>
</comment>
<proteinExistence type="inferred from homology"/>
<dbReference type="Proteomes" id="UP000275024">
    <property type="component" value="Unassembled WGS sequence"/>
</dbReference>
<dbReference type="InterPro" id="IPR036434">
    <property type="entry name" value="Beta_cellobiohydrolase_sf"/>
</dbReference>
<dbReference type="RefSeq" id="WP_120697620.1">
    <property type="nucleotide sequence ID" value="NZ_RBDX01000009.1"/>
</dbReference>
<dbReference type="SUPFAM" id="SSF51989">
    <property type="entry name" value="Glycosyl hydrolases family 6, cellulases"/>
    <property type="match status" value="1"/>
</dbReference>
<dbReference type="InterPro" id="IPR012291">
    <property type="entry name" value="CBM2_carb-bd_dom_sf"/>
</dbReference>
<evidence type="ECO:0000256" key="5">
    <source>
        <dbReference type="ARBA" id="ARBA00023277"/>
    </source>
</evidence>
<evidence type="ECO:0000256" key="11">
    <source>
        <dbReference type="RuleBase" id="RU361186"/>
    </source>
</evidence>
<organism evidence="14 17">
    <name type="scientific">Streptomyces radicis</name>
    <dbReference type="NCBI Taxonomy" id="1750517"/>
    <lineage>
        <taxon>Bacteria</taxon>
        <taxon>Bacillati</taxon>
        <taxon>Actinomycetota</taxon>
        <taxon>Actinomycetes</taxon>
        <taxon>Kitasatosporales</taxon>
        <taxon>Streptomycetaceae</taxon>
        <taxon>Streptomyces</taxon>
    </lineage>
</organism>
<dbReference type="Pfam" id="PF00553">
    <property type="entry name" value="CBM_2"/>
    <property type="match status" value="1"/>
</dbReference>
<evidence type="ECO:0000256" key="2">
    <source>
        <dbReference type="ARBA" id="ARBA00022801"/>
    </source>
</evidence>
<evidence type="ECO:0000313" key="16">
    <source>
        <dbReference type="Proteomes" id="UP000268652"/>
    </source>
</evidence>
<dbReference type="EMBL" id="RBDX01000009">
    <property type="protein sequence ID" value="RKN08922.1"/>
    <property type="molecule type" value="Genomic_DNA"/>
</dbReference>
<evidence type="ECO:0000313" key="15">
    <source>
        <dbReference type="EMBL" id="RKN22886.1"/>
    </source>
</evidence>
<feature type="binding site" evidence="9">
    <location>
        <position position="516"/>
    </location>
    <ligand>
        <name>substrate</name>
    </ligand>
</feature>
<feature type="binding site" evidence="9">
    <location>
        <position position="387"/>
    </location>
    <ligand>
        <name>substrate</name>
    </ligand>
</feature>
<evidence type="ECO:0000256" key="4">
    <source>
        <dbReference type="ARBA" id="ARBA00023157"/>
    </source>
</evidence>
<evidence type="ECO:0000256" key="6">
    <source>
        <dbReference type="ARBA" id="ARBA00023295"/>
    </source>
</evidence>
<dbReference type="SMART" id="SM00637">
    <property type="entry name" value="CBD_II"/>
    <property type="match status" value="1"/>
</dbReference>
<feature type="active site" description="Proton donor" evidence="8">
    <location>
        <position position="294"/>
    </location>
</feature>
<evidence type="ECO:0000256" key="10">
    <source>
        <dbReference type="PROSITE-ProRule" id="PRU10056"/>
    </source>
</evidence>
<keyword evidence="7 11" id="KW-0624">Polysaccharide degradation</keyword>
<dbReference type="SUPFAM" id="SSF49384">
    <property type="entry name" value="Carbohydrate-binding domain"/>
    <property type="match status" value="1"/>
</dbReference>
<feature type="signal peptide" evidence="11">
    <location>
        <begin position="1"/>
        <end position="38"/>
    </location>
</feature>
<dbReference type="PROSITE" id="PS51318">
    <property type="entry name" value="TAT"/>
    <property type="match status" value="1"/>
</dbReference>
<dbReference type="InterPro" id="IPR001524">
    <property type="entry name" value="Glyco_hydro_6_CS"/>
</dbReference>
<dbReference type="PROSITE" id="PS51173">
    <property type="entry name" value="CBM2"/>
    <property type="match status" value="1"/>
</dbReference>
<feature type="binding site" evidence="9">
    <location>
        <position position="512"/>
    </location>
    <ligand>
        <name>substrate</name>
    </ligand>
</feature>
<dbReference type="InterPro" id="IPR016288">
    <property type="entry name" value="Beta_cellobiohydrolase"/>
</dbReference>
<keyword evidence="2 11" id="KW-0378">Hydrolase</keyword>
<keyword evidence="4" id="KW-1015">Disulfide bond</keyword>
<evidence type="ECO:0000256" key="1">
    <source>
        <dbReference type="ARBA" id="ARBA00022729"/>
    </source>
</evidence>
<dbReference type="GO" id="GO:0030247">
    <property type="term" value="F:polysaccharide binding"/>
    <property type="evidence" value="ECO:0007669"/>
    <property type="project" value="UniProtKB-UniRule"/>
</dbReference>
<keyword evidence="5 11" id="KW-0119">Carbohydrate metabolism</keyword>
<dbReference type="PROSITE" id="PS00655">
    <property type="entry name" value="GLYCOSYL_HYDROL_F6_1"/>
    <property type="match status" value="1"/>
</dbReference>
<keyword evidence="6 11" id="KW-0326">Glycosidase</keyword>
<feature type="binding site" evidence="9">
    <location>
        <position position="485"/>
    </location>
    <ligand>
        <name>substrate</name>
    </ligand>
</feature>
<evidence type="ECO:0000259" key="13">
    <source>
        <dbReference type="PROSITE" id="PS51173"/>
    </source>
</evidence>
<feature type="chain" id="PRO_5017098475" description="Glucanase" evidence="11">
    <location>
        <begin position="39"/>
        <end position="579"/>
    </location>
</feature>
<feature type="binding site" evidence="9">
    <location>
        <position position="347"/>
    </location>
    <ligand>
        <name>substrate</name>
    </ligand>
</feature>
<feature type="binding site" evidence="9">
    <location>
        <position position="350"/>
    </location>
    <ligand>
        <name>substrate</name>
    </ligand>
</feature>
<dbReference type="PANTHER" id="PTHR34876:SF4">
    <property type="entry name" value="1,4-BETA-D-GLUCAN CELLOBIOHYDROLASE C-RELATED"/>
    <property type="match status" value="1"/>
</dbReference>
<keyword evidence="16" id="KW-1185">Reference proteome</keyword>
<dbReference type="InterPro" id="IPR008965">
    <property type="entry name" value="CBM2/CBM3_carb-bd_dom_sf"/>
</dbReference>
<gene>
    <name evidence="15" type="ORF">D7318_15220</name>
    <name evidence="14" type="ORF">D7319_13335</name>
</gene>
<dbReference type="GO" id="GO:0030245">
    <property type="term" value="P:cellulose catabolic process"/>
    <property type="evidence" value="ECO:0007669"/>
    <property type="project" value="UniProtKB-KW"/>
</dbReference>
<evidence type="ECO:0000256" key="9">
    <source>
        <dbReference type="PIRSR" id="PIRSR001100-2"/>
    </source>
</evidence>
<dbReference type="Gene3D" id="2.60.40.290">
    <property type="match status" value="1"/>
</dbReference>
<evidence type="ECO:0000256" key="8">
    <source>
        <dbReference type="PIRSR" id="PIRSR001100-1"/>
    </source>
</evidence>
<dbReference type="InterPro" id="IPR006311">
    <property type="entry name" value="TAT_signal"/>
</dbReference>
<dbReference type="Pfam" id="PF01341">
    <property type="entry name" value="Glyco_hydro_6"/>
    <property type="match status" value="1"/>
</dbReference>
<evidence type="ECO:0000256" key="7">
    <source>
        <dbReference type="ARBA" id="ARBA00023326"/>
    </source>
</evidence>
<sequence>MSRTTPPPRRRRGALFSAGVLAATALGAGGLTQGTAAAADFACEVGYSTNDWGSGFTANLTITNTGSTAASGWTLTYSYSGNQRLSQGWNGVWSQSGRTVTVEDTGWNGTIAPGASVSTGGNFTYSGTNAAPTAFSVNGVACGDDGGPGPGPGPDPDPPGDRVDNPYEGAGVYVNPDWSANAAAEPGGDAIADEPTAVWLDRRAAITGGSAGNSTGLREHLDNALIQAEEHENFVFQVVVYNLPGRDCAALASNGELAADEIDVYKEEFIDPIAEILGDPAYADLRIVTIIEIDSLPNLITNVSPRETATDQCDEMLANGNYVEGVSYALDALGAIPNVYNYIDAGHYGWIGWDDNFGASAELFHETATTGGASVDDVAGFIVNTANYGPSVEPHYSIDDNVGGRPVRESEWVDWNRYIDNQSFALAFRDELVSQGFNDEIGMLIDTSRNGWGGPDRPTGPGPTTDVNAYVEGSRVDGRIQTGNWCNQSGAGLGERPTASPVPDIDAYAWIKPPGESDGSSEEIPNDEGKGFDRMCDPTYEGNPRNNNNMSGALPDAPLSGHWFSAQFQELLANAYPPL</sequence>
<dbReference type="EC" id="3.2.1.-" evidence="11"/>
<dbReference type="PROSITE" id="PS00561">
    <property type="entry name" value="CBM2_A"/>
    <property type="match status" value="1"/>
</dbReference>
<dbReference type="AlphaFoldDB" id="A0A3A9W8A1"/>
<feature type="active site" description="Proton acceptor" evidence="8">
    <location>
        <position position="518"/>
    </location>
</feature>
<feature type="region of interest" description="Disordered" evidence="12">
    <location>
        <begin position="139"/>
        <end position="169"/>
    </location>
</feature>
<protein>
    <recommendedName>
        <fullName evidence="11">Glucanase</fullName>
        <ecNumber evidence="11">3.2.1.-</ecNumber>
    </recommendedName>
</protein>
<dbReference type="Gene3D" id="3.20.20.40">
    <property type="entry name" value="1, 4-beta cellobiohydrolase"/>
    <property type="match status" value="1"/>
</dbReference>
<dbReference type="InterPro" id="IPR001919">
    <property type="entry name" value="CBD2"/>
</dbReference>
<comment type="caution">
    <text evidence="14">The sequence shown here is derived from an EMBL/GenBank/DDBJ whole genome shotgun (WGS) entry which is preliminary data.</text>
</comment>
<dbReference type="Proteomes" id="UP000268652">
    <property type="component" value="Unassembled WGS sequence"/>
</dbReference>
<feature type="domain" description="CBM2" evidence="13">
    <location>
        <begin position="36"/>
        <end position="145"/>
    </location>
</feature>
<evidence type="ECO:0000256" key="12">
    <source>
        <dbReference type="SAM" id="MobiDB-lite"/>
    </source>
</evidence>
<dbReference type="EMBL" id="RBDY01000009">
    <property type="protein sequence ID" value="RKN22886.1"/>
    <property type="molecule type" value="Genomic_DNA"/>
</dbReference>
<feature type="active site" evidence="10">
    <location>
        <position position="247"/>
    </location>
</feature>